<dbReference type="Pfam" id="PF06985">
    <property type="entry name" value="HET"/>
    <property type="match status" value="1"/>
</dbReference>
<dbReference type="InterPro" id="IPR052895">
    <property type="entry name" value="HetReg/Transcr_Mod"/>
</dbReference>
<proteinExistence type="predicted"/>
<gene>
    <name evidence="2" type="ORF">CC77DRAFT_1023296</name>
</gene>
<evidence type="ECO:0000313" key="3">
    <source>
        <dbReference type="Proteomes" id="UP000077248"/>
    </source>
</evidence>
<feature type="domain" description="Heterokaryon incompatibility" evidence="1">
    <location>
        <begin position="54"/>
        <end position="197"/>
    </location>
</feature>
<dbReference type="AlphaFoldDB" id="A0A177DC80"/>
<dbReference type="RefSeq" id="XP_018382549.1">
    <property type="nucleotide sequence ID" value="XM_018525638.1"/>
</dbReference>
<evidence type="ECO:0000259" key="1">
    <source>
        <dbReference type="Pfam" id="PF06985"/>
    </source>
</evidence>
<organism evidence="2 3">
    <name type="scientific">Alternaria alternata</name>
    <name type="common">Alternaria rot fungus</name>
    <name type="synonym">Torula alternata</name>
    <dbReference type="NCBI Taxonomy" id="5599"/>
    <lineage>
        <taxon>Eukaryota</taxon>
        <taxon>Fungi</taxon>
        <taxon>Dikarya</taxon>
        <taxon>Ascomycota</taxon>
        <taxon>Pezizomycotina</taxon>
        <taxon>Dothideomycetes</taxon>
        <taxon>Pleosporomycetidae</taxon>
        <taxon>Pleosporales</taxon>
        <taxon>Pleosporineae</taxon>
        <taxon>Pleosporaceae</taxon>
        <taxon>Alternaria</taxon>
        <taxon>Alternaria sect. Alternaria</taxon>
        <taxon>Alternaria alternata complex</taxon>
    </lineage>
</organism>
<dbReference type="PANTHER" id="PTHR24148">
    <property type="entry name" value="ANKYRIN REPEAT DOMAIN-CONTAINING PROTEIN 39 HOMOLOG-RELATED"/>
    <property type="match status" value="1"/>
</dbReference>
<dbReference type="STRING" id="5599.A0A177DC80"/>
<evidence type="ECO:0000313" key="2">
    <source>
        <dbReference type="EMBL" id="OAG17128.1"/>
    </source>
</evidence>
<protein>
    <recommendedName>
        <fullName evidence="1">Heterokaryon incompatibility domain-containing protein</fullName>
    </recommendedName>
</protein>
<name>A0A177DC80_ALTAL</name>
<dbReference type="EMBL" id="KV441487">
    <property type="protein sequence ID" value="OAG17128.1"/>
    <property type="molecule type" value="Genomic_DNA"/>
</dbReference>
<sequence>MMATSLPSSDPTAFQHEPLDHTQPSIRLIRINSGLSAEGHIRCEISHTTTNARYTCLSYRWGDTSTSTLKVIMLNGKPFIVRQNLHDFLHAVSTEHHMSHFTKENYWIDALCINQSDNSERNHQVAQMGKIYANAWRVHIWLGKTSDAGQIAEVFAKEFAPTYYNPGAVIDLRKKTELVTRYVLHNDYWNRAWVIQEIILANSVIISLDATTLPLRHFCERMHQIPVYIWQTPFEQFDTLGSHDGHAVLRGKSLLLLLHWFRDKQCSIPHDRVFALLGICHESDKLEVDYEMRLSDLAFHVLRHPDELCICVAALVARSLAPAPHQNGAKPQTTTRRLMLSFAGDHIEKTPYETMIDLSLHSHSTSVPDWILNEAMDCLGLCSDTVSLSSRRQYECFRKLVEEFGKLFWRSLLGSYIRKRQMGRVPLAHAVREVLMSEPSGLRWKSDPSNKSYHWYVDSDGWSVGICDKDPQFCRVRIAFDRLRDIFPANNVCIFPKRSFLNLEKAGNPSKFPKPLSEPVPSNPPVMEDIERFDKSSLFKMEWENFIDEV</sequence>
<dbReference type="VEuPathDB" id="FungiDB:CC77DRAFT_1023296"/>
<dbReference type="PANTHER" id="PTHR24148:SF73">
    <property type="entry name" value="HET DOMAIN PROTEIN (AFU_ORTHOLOGUE AFUA_8G01020)"/>
    <property type="match status" value="1"/>
</dbReference>
<dbReference type="Proteomes" id="UP000077248">
    <property type="component" value="Unassembled WGS sequence"/>
</dbReference>
<dbReference type="GeneID" id="29111232"/>
<dbReference type="InterPro" id="IPR010730">
    <property type="entry name" value="HET"/>
</dbReference>
<dbReference type="KEGG" id="aalt:CC77DRAFT_1023296"/>
<keyword evidence="3" id="KW-1185">Reference proteome</keyword>
<accession>A0A177DC80</accession>
<reference evidence="2 3" key="1">
    <citation type="submission" date="2016-05" db="EMBL/GenBank/DDBJ databases">
        <title>Comparative analysis of secretome profiles of manganese(II)-oxidizing ascomycete fungi.</title>
        <authorList>
            <consortium name="DOE Joint Genome Institute"/>
            <person name="Zeiner C.A."/>
            <person name="Purvine S.O."/>
            <person name="Zink E.M."/>
            <person name="Wu S."/>
            <person name="Pasa-Tolic L."/>
            <person name="Chaput D.L."/>
            <person name="Haridas S."/>
            <person name="Grigoriev I.V."/>
            <person name="Santelli C.M."/>
            <person name="Hansel C.M."/>
        </authorList>
    </citation>
    <scope>NUCLEOTIDE SEQUENCE [LARGE SCALE GENOMIC DNA]</scope>
    <source>
        <strain evidence="2 3">SRC1lrK2f</strain>
    </source>
</reference>